<feature type="repeat" description="ANK" evidence="3">
    <location>
        <begin position="1204"/>
        <end position="1236"/>
    </location>
</feature>
<feature type="repeat" description="ANK" evidence="3">
    <location>
        <begin position="1435"/>
        <end position="1467"/>
    </location>
</feature>
<dbReference type="PROSITE" id="PS50837">
    <property type="entry name" value="NACHT"/>
    <property type="match status" value="1"/>
</dbReference>
<dbReference type="EnsemblMetazoa" id="AALFPA23_021023.R31009">
    <property type="protein sequence ID" value="AALFPA23_021023.P31009"/>
    <property type="gene ID" value="AALFPA23_021023"/>
</dbReference>
<dbReference type="PANTHER" id="PTHR24166:SF48">
    <property type="entry name" value="PROTEIN VAPYRIN"/>
    <property type="match status" value="1"/>
</dbReference>
<feature type="repeat" description="ANK" evidence="3">
    <location>
        <begin position="1501"/>
        <end position="1533"/>
    </location>
</feature>
<dbReference type="InterPro" id="IPR002110">
    <property type="entry name" value="Ankyrin_rpt"/>
</dbReference>
<feature type="repeat" description="ANK" evidence="3">
    <location>
        <begin position="1270"/>
        <end position="1302"/>
    </location>
</feature>
<dbReference type="InterPro" id="IPR007111">
    <property type="entry name" value="NACHT_NTPase"/>
</dbReference>
<proteinExistence type="predicted"/>
<dbReference type="Pfam" id="PF13637">
    <property type="entry name" value="Ank_4"/>
    <property type="match status" value="1"/>
</dbReference>
<dbReference type="InterPro" id="IPR027417">
    <property type="entry name" value="P-loop_NTPase"/>
</dbReference>
<sequence length="1601" mass="182267">MIQQDIIDPETTRLVTYESSIKSGTHGEVYQKQLAQILLLRLTREAKDFHLAYELTSAHKFDDVVLYDKTAKQWIFMQLKHADSKESKIDLNGLLPQTHQEKGDFSLYKYFYSYMLIRKRFKGNASFLIFTNKRLDAKLQTANDCISIKDREVDEYLRFTTVGANHIELTPTESTIQSIMEYANKDLYSLKDAIKQLFTDGIITEVIQNNKAFLNDILEQSSKFLIGFKDTFNDSLISIAKIYKVLQQELHNFKPVYKPKELVIEEAENESPRCLTVEDQDFDHLVDAIRGLFRTGIASDYLKKYENFLALILTTTTKGQLAIKDTFNKDIVCKAELYRMLKAEMSDLNKEVSTKQMLFDRSGSRRKTHSVFYAEPSDVRQFFVQLTLSAHQPDKLEPFIVEELHSWMKMWLRPDVLGKINENDDKCVVKRLDDHFESKLKQEHSHFKPYLDQHFVTQFCNELQSSIVKQYPELSDTNQLYINRMLIFEKNDIDTSEYLNDSKFNGSKTSEQDPNSGSLVSLDYDSSETLDTVDNISLPDRTHEEMTDIQFAENLKLRFAHYQCIVLTADPGIGKTELLQYVALEHQKLKSGAVFLFYLNRIQDSKDILGSESSLDVLKSSISEENVKLIQSVLKNESNDHITVLFDGYDEVHEKNRNRINNLFVLLLKVKHVQLVVSVRNHEKQTLQSFFKKNKYNVGYFSLEPFNSENIIEYLAQSWKASVKSDPHTKFNSYSEFLVEKFYSLCRVPLMVKMMAEIYKQRFEQFKGTAIIDKESEISYLEREFLEVEHIYEIFIEKCLLVKIEDACNGIGKVDTNKQIFDGFYLDHQLLAIEFLDVGELKFIFNNPKYMKKRDCIQKYHLNQFEKSILVKFVGDHVFFSHHSYAEYFVANLLWDDFVYLKSIIKKVLSFFAGIRRFFIKIIEKNIKLFESRIAQETSFVSKNVVFWACESNAVELLKFALSKTFLFRPKEAKMLHIAIKNGCDKTCSYLIQDCGVHPDVKYHGGLAPLHSAIIYGHRNLMLLLLEKGADINIRNTEGWSALHYAVHHKRIAIAKFLIDEGIDVNSINKNKWNALHISCNNGDADMTKVLIQRGAQLDIQTNEGRSPLHLAAAGGHTEVVIILIGSLIKKFPLSSIIDNAFQTAVRYGHNSVKEMLIRKYPMLVDGAKAADEPLIHIAAQEGVIKKVKKLIQDGANVNAFNKTKLTALHLSAAAGHRPVVELLIDKGANVNAVEINEWTPLHLACKNGHKEVVQVLIKRGANIEALNNDNWTALHLSAFKGHCAVVDLLLKKGANVDAAGEHDMTPLYSACGNGHKDVVQALIKKGANVHALNRKKLTALHRSASEGYYDIVDLLLENGANVNAAQIDKWTPLHWACQNGHIEVVEALLRKGANINLLTYNKSTALHKSAARGHSGIVDLLLDNGANVNAVDMDNWTSLHLACQNGHKEVVATLIKKNANIHELNNNKWTALHLSASRGCCDVVDLLLENGADVNAVEMDNWTPLHCACQNGYKNIVMTLIRNGANIDAMNYNKMTALHNSASKGYSEIVNLLLDEKAIVNAVDVDQWTALHWACQNGHKEVVETLLSRGANIHAMTRKK</sequence>
<feature type="repeat" description="ANK" evidence="3">
    <location>
        <begin position="1402"/>
        <end position="1434"/>
    </location>
</feature>
<dbReference type="RefSeq" id="XP_062700527.1">
    <property type="nucleotide sequence ID" value="XM_062844543.1"/>
</dbReference>
<dbReference type="PRINTS" id="PR01415">
    <property type="entry name" value="ANKYRIN"/>
</dbReference>
<evidence type="ECO:0000256" key="2">
    <source>
        <dbReference type="ARBA" id="ARBA00023043"/>
    </source>
</evidence>
<protein>
    <recommendedName>
        <fullName evidence="4">NACHT domain-containing protein</fullName>
    </recommendedName>
</protein>
<feature type="repeat" description="ANK" evidence="3">
    <location>
        <begin position="1534"/>
        <end position="1566"/>
    </location>
</feature>
<evidence type="ECO:0000313" key="5">
    <source>
        <dbReference type="EnsemblMetazoa" id="AALFPA23_021023.P31013"/>
    </source>
</evidence>
<keyword evidence="2 3" id="KW-0040">ANK repeat</keyword>
<dbReference type="SUPFAM" id="SSF52540">
    <property type="entry name" value="P-loop containing nucleoside triphosphate hydrolases"/>
    <property type="match status" value="1"/>
</dbReference>
<feature type="repeat" description="ANK" evidence="3">
    <location>
        <begin position="1038"/>
        <end position="1070"/>
    </location>
</feature>
<feature type="repeat" description="ANK" evidence="3">
    <location>
        <begin position="1567"/>
        <end position="1599"/>
    </location>
</feature>
<feature type="repeat" description="ANK" evidence="3">
    <location>
        <begin position="1171"/>
        <end position="1203"/>
    </location>
</feature>
<dbReference type="Gene3D" id="3.40.50.300">
    <property type="entry name" value="P-loop containing nucleotide triphosphate hydrolases"/>
    <property type="match status" value="1"/>
</dbReference>
<feature type="repeat" description="ANK" evidence="3">
    <location>
        <begin position="1005"/>
        <end position="1037"/>
    </location>
</feature>
<accession>A0ABM1ZRK2</accession>
<keyword evidence="6" id="KW-1185">Reference proteome</keyword>
<feature type="repeat" description="ANK" evidence="3">
    <location>
        <begin position="1303"/>
        <end position="1335"/>
    </location>
</feature>
<feature type="repeat" description="ANK" evidence="3">
    <location>
        <begin position="1104"/>
        <end position="1125"/>
    </location>
</feature>
<dbReference type="Proteomes" id="UP000069940">
    <property type="component" value="Unassembled WGS sequence"/>
</dbReference>
<dbReference type="Gene3D" id="1.25.40.20">
    <property type="entry name" value="Ankyrin repeat-containing domain"/>
    <property type="match status" value="7"/>
</dbReference>
<dbReference type="EnsemblMetazoa" id="AALFPA23_021023.R31011">
    <property type="protein sequence ID" value="AALFPA23_021023.P31011"/>
    <property type="gene ID" value="AALFPA23_021023"/>
</dbReference>
<dbReference type="InterPro" id="IPR036770">
    <property type="entry name" value="Ankyrin_rpt-contain_sf"/>
</dbReference>
<reference evidence="6" key="1">
    <citation type="journal article" date="2015" name="Proc. Natl. Acad. Sci. U.S.A.">
        <title>Genome sequence of the Asian Tiger mosquito, Aedes albopictus, reveals insights into its biology, genetics, and evolution.</title>
        <authorList>
            <person name="Chen X.G."/>
            <person name="Jiang X."/>
            <person name="Gu J."/>
            <person name="Xu M."/>
            <person name="Wu Y."/>
            <person name="Deng Y."/>
            <person name="Zhang C."/>
            <person name="Bonizzoni M."/>
            <person name="Dermauw W."/>
            <person name="Vontas J."/>
            <person name="Armbruster P."/>
            <person name="Huang X."/>
            <person name="Yang Y."/>
            <person name="Zhang H."/>
            <person name="He W."/>
            <person name="Peng H."/>
            <person name="Liu Y."/>
            <person name="Wu K."/>
            <person name="Chen J."/>
            <person name="Lirakis M."/>
            <person name="Topalis P."/>
            <person name="Van Leeuwen T."/>
            <person name="Hall A.B."/>
            <person name="Jiang X."/>
            <person name="Thorpe C."/>
            <person name="Mueller R.L."/>
            <person name="Sun C."/>
            <person name="Waterhouse R.M."/>
            <person name="Yan G."/>
            <person name="Tu Z.J."/>
            <person name="Fang X."/>
            <person name="James A.A."/>
        </authorList>
    </citation>
    <scope>NUCLEOTIDE SEQUENCE [LARGE SCALE GENOMIC DNA]</scope>
    <source>
        <strain evidence="6">Foshan</strain>
    </source>
</reference>
<feature type="repeat" description="ANK" evidence="3">
    <location>
        <begin position="1336"/>
        <end position="1368"/>
    </location>
</feature>
<feature type="repeat" description="ANK" evidence="3">
    <location>
        <begin position="1468"/>
        <end position="1500"/>
    </location>
</feature>
<dbReference type="InterPro" id="IPR050889">
    <property type="entry name" value="Dendritic_Spine_Reg/Scaffold"/>
</dbReference>
<keyword evidence="1" id="KW-0677">Repeat</keyword>
<dbReference type="SUPFAM" id="SSF48403">
    <property type="entry name" value="Ankyrin repeat"/>
    <property type="match status" value="2"/>
</dbReference>
<dbReference type="RefSeq" id="XP_062700525.1">
    <property type="nucleotide sequence ID" value="XM_062844541.1"/>
</dbReference>
<reference evidence="5" key="2">
    <citation type="submission" date="2025-05" db="UniProtKB">
        <authorList>
            <consortium name="EnsemblMetazoa"/>
        </authorList>
    </citation>
    <scope>IDENTIFICATION</scope>
    <source>
        <strain evidence="5">Foshan</strain>
    </source>
</reference>
<dbReference type="RefSeq" id="XP_019555310.2">
    <property type="nucleotide sequence ID" value="XM_019699765.3"/>
</dbReference>
<dbReference type="SMART" id="SM00248">
    <property type="entry name" value="ANK"/>
    <property type="match status" value="18"/>
</dbReference>
<feature type="repeat" description="ANK" evidence="3">
    <location>
        <begin position="1369"/>
        <end position="1401"/>
    </location>
</feature>
<dbReference type="PROSITE" id="PS50297">
    <property type="entry name" value="ANK_REP_REGION"/>
    <property type="match status" value="16"/>
</dbReference>
<dbReference type="EnsemblMetazoa" id="AALFPA23_021023.R31012">
    <property type="protein sequence ID" value="AALFPA23_021023.P31012"/>
    <property type="gene ID" value="AALFPA23_021023"/>
</dbReference>
<dbReference type="EnsemblMetazoa" id="AALFPA23_021023.R31010">
    <property type="protein sequence ID" value="AALFPA23_021023.P31010"/>
    <property type="gene ID" value="AALFPA23_021023"/>
</dbReference>
<dbReference type="PANTHER" id="PTHR24166">
    <property type="entry name" value="ROLLING PEBBLES, ISOFORM B"/>
    <property type="match status" value="1"/>
</dbReference>
<feature type="repeat" description="ANK" evidence="3">
    <location>
        <begin position="1237"/>
        <end position="1269"/>
    </location>
</feature>
<dbReference type="PROSITE" id="PS50088">
    <property type="entry name" value="ANK_REPEAT"/>
    <property type="match status" value="17"/>
</dbReference>
<evidence type="ECO:0000259" key="4">
    <source>
        <dbReference type="PROSITE" id="PS50837"/>
    </source>
</evidence>
<evidence type="ECO:0000256" key="1">
    <source>
        <dbReference type="ARBA" id="ARBA00022737"/>
    </source>
</evidence>
<dbReference type="GeneID" id="109424595"/>
<organism evidence="5 6">
    <name type="scientific">Aedes albopictus</name>
    <name type="common">Asian tiger mosquito</name>
    <name type="synonym">Stegomyia albopicta</name>
    <dbReference type="NCBI Taxonomy" id="7160"/>
    <lineage>
        <taxon>Eukaryota</taxon>
        <taxon>Metazoa</taxon>
        <taxon>Ecdysozoa</taxon>
        <taxon>Arthropoda</taxon>
        <taxon>Hexapoda</taxon>
        <taxon>Insecta</taxon>
        <taxon>Pterygota</taxon>
        <taxon>Neoptera</taxon>
        <taxon>Endopterygota</taxon>
        <taxon>Diptera</taxon>
        <taxon>Nematocera</taxon>
        <taxon>Culicoidea</taxon>
        <taxon>Culicidae</taxon>
        <taxon>Culicinae</taxon>
        <taxon>Aedini</taxon>
        <taxon>Aedes</taxon>
        <taxon>Stegomyia</taxon>
    </lineage>
</organism>
<evidence type="ECO:0000256" key="3">
    <source>
        <dbReference type="PROSITE-ProRule" id="PRU00023"/>
    </source>
</evidence>
<dbReference type="Pfam" id="PF05729">
    <property type="entry name" value="NACHT"/>
    <property type="match status" value="1"/>
</dbReference>
<dbReference type="RefSeq" id="XP_062700526.1">
    <property type="nucleotide sequence ID" value="XM_062844542.1"/>
</dbReference>
<feature type="domain" description="NACHT" evidence="4">
    <location>
        <begin position="563"/>
        <end position="680"/>
    </location>
</feature>
<evidence type="ECO:0000313" key="6">
    <source>
        <dbReference type="Proteomes" id="UP000069940"/>
    </source>
</evidence>
<dbReference type="Pfam" id="PF12796">
    <property type="entry name" value="Ank_2"/>
    <property type="match status" value="7"/>
</dbReference>
<dbReference type="RefSeq" id="XP_029710960.1">
    <property type="nucleotide sequence ID" value="XM_029855100.2"/>
</dbReference>
<name>A0ABM1ZRK2_AEDAL</name>
<feature type="repeat" description="ANK" evidence="3">
    <location>
        <begin position="1071"/>
        <end position="1103"/>
    </location>
</feature>
<dbReference type="EnsemblMetazoa" id="AALFPA23_021023.R31013">
    <property type="protein sequence ID" value="AALFPA23_021023.P31013"/>
    <property type="gene ID" value="AALFPA23_021023"/>
</dbReference>